<dbReference type="EMBL" id="LAPT01000077">
    <property type="protein sequence ID" value="PXF30350.1"/>
    <property type="molecule type" value="Genomic_DNA"/>
</dbReference>
<dbReference type="HAMAP" id="MF_00020">
    <property type="entry name" value="Acetate_kinase"/>
    <property type="match status" value="1"/>
</dbReference>
<feature type="binding site" evidence="6">
    <location>
        <position position="7"/>
    </location>
    <ligand>
        <name>Mg(2+)</name>
        <dbReference type="ChEBI" id="CHEBI:18420"/>
    </ligand>
</feature>
<dbReference type="PRINTS" id="PR00471">
    <property type="entry name" value="ACETATEKNASE"/>
</dbReference>
<evidence type="ECO:0000256" key="4">
    <source>
        <dbReference type="ARBA" id="ARBA00022777"/>
    </source>
</evidence>
<evidence type="ECO:0000256" key="3">
    <source>
        <dbReference type="ARBA" id="ARBA00022741"/>
    </source>
</evidence>
<feature type="site" description="Transition state stabilizer" evidence="6">
    <location>
        <position position="241"/>
    </location>
</feature>
<accession>A0ABX5LXH6</accession>
<keyword evidence="4 6" id="KW-0418">Kinase</keyword>
<evidence type="ECO:0000256" key="5">
    <source>
        <dbReference type="ARBA" id="ARBA00022840"/>
    </source>
</evidence>
<keyword evidence="6" id="KW-0460">Magnesium</keyword>
<dbReference type="EC" id="2.7.2.1" evidence="6"/>
<comment type="similarity">
    <text evidence="1 6 7">Belongs to the acetokinase family.</text>
</comment>
<comment type="caution">
    <text evidence="8">The sequence shown here is derived from an EMBL/GenBank/DDBJ whole genome shotgun (WGS) entry which is preliminary data.</text>
</comment>
<dbReference type="PIRSF" id="PIRSF000722">
    <property type="entry name" value="Acetate_prop_kin"/>
    <property type="match status" value="1"/>
</dbReference>
<evidence type="ECO:0000256" key="6">
    <source>
        <dbReference type="HAMAP-Rule" id="MF_00020"/>
    </source>
</evidence>
<comment type="subunit">
    <text evidence="6">Homodimer.</text>
</comment>
<keyword evidence="9" id="KW-1185">Reference proteome</keyword>
<feature type="binding site" evidence="6">
    <location>
        <position position="14"/>
    </location>
    <ligand>
        <name>ATP</name>
        <dbReference type="ChEBI" id="CHEBI:30616"/>
    </ligand>
</feature>
<keyword evidence="2 6" id="KW-0808">Transferase</keyword>
<name>A0ABX5LXH6_9GAMM</name>
<dbReference type="PANTHER" id="PTHR21060">
    <property type="entry name" value="ACETATE KINASE"/>
    <property type="match status" value="1"/>
</dbReference>
<dbReference type="InterPro" id="IPR043129">
    <property type="entry name" value="ATPase_NBD"/>
</dbReference>
<comment type="catalytic activity">
    <reaction evidence="6">
        <text>acetate + ATP = acetyl phosphate + ADP</text>
        <dbReference type="Rhea" id="RHEA:11352"/>
        <dbReference type="ChEBI" id="CHEBI:22191"/>
        <dbReference type="ChEBI" id="CHEBI:30089"/>
        <dbReference type="ChEBI" id="CHEBI:30616"/>
        <dbReference type="ChEBI" id="CHEBI:456216"/>
        <dbReference type="EC" id="2.7.2.1"/>
    </reaction>
</comment>
<comment type="pathway">
    <text evidence="6">Metabolic intermediate biosynthesis; acetyl-CoA biosynthesis; acetyl-CoA from acetate: step 1/2.</text>
</comment>
<dbReference type="InterPro" id="IPR000890">
    <property type="entry name" value="Aliphatic_acid_kin_short-chain"/>
</dbReference>
<evidence type="ECO:0000256" key="1">
    <source>
        <dbReference type="ARBA" id="ARBA00008748"/>
    </source>
</evidence>
<keyword evidence="6" id="KW-0479">Metal-binding</keyword>
<feature type="binding site" evidence="6">
    <location>
        <position position="380"/>
    </location>
    <ligand>
        <name>Mg(2+)</name>
        <dbReference type="ChEBI" id="CHEBI:18420"/>
    </ligand>
</feature>
<evidence type="ECO:0000313" key="9">
    <source>
        <dbReference type="Proteomes" id="UP000248090"/>
    </source>
</evidence>
<dbReference type="PANTHER" id="PTHR21060:SF15">
    <property type="entry name" value="ACETATE KINASE-RELATED"/>
    <property type="match status" value="1"/>
</dbReference>
<comment type="subcellular location">
    <subcellularLocation>
        <location evidence="6">Cytoplasm</location>
    </subcellularLocation>
</comment>
<dbReference type="Pfam" id="PF00871">
    <property type="entry name" value="Acetate_kinase"/>
    <property type="match status" value="1"/>
</dbReference>
<gene>
    <name evidence="6" type="primary">ackA</name>
    <name evidence="8" type="ORF">WH50_15525</name>
</gene>
<feature type="site" description="Transition state stabilizer" evidence="6">
    <location>
        <position position="181"/>
    </location>
</feature>
<sequence length="399" mass="44468">MRILTLNAGSSSVKASLFVYRDQQWLCELTYQLSQLNDSPRVRWHWHDQVENNQLLSWKSLPLEMRHSAALSQVIGLVKDAGLLEEVAAVAHRVVHGGSQFTRPVIVDKEVMQQLGALEPLAPLHQPYNLNLIRLAQEALPNVPQVACFDTMFHAGQPRMARLMAIPRKYLDQGVLRYGFHGLSYEYVYSRLQELASRQADGRVIICHLGAGSSMCAIQHGQSVSTSMGFTALEGLPMGTRCGQIDPGVLVHLLREEQWDADQLERFLYKECGWLGLSGGISSDMVKLHQAGVPEAEEAIDYFVHACVKEIGSLTAVLRGLDAIVFTAGVGEHDAVIREKILSQLGWLGVDWDTDANQQHRHCAHKPTSRVGVWIIPTNEEMMLAEHGSRAVKALRLFK</sequence>
<comment type="function">
    <text evidence="6">Catalyzes the formation of acetyl phosphate from acetate and ATP. Can also catalyze the reverse reaction.</text>
</comment>
<dbReference type="SUPFAM" id="SSF53067">
    <property type="entry name" value="Actin-like ATPase domain"/>
    <property type="match status" value="2"/>
</dbReference>
<keyword evidence="3 6" id="KW-0547">Nucleotide-binding</keyword>
<feature type="binding site" evidence="6">
    <location>
        <begin position="208"/>
        <end position="212"/>
    </location>
    <ligand>
        <name>ATP</name>
        <dbReference type="ChEBI" id="CHEBI:30616"/>
    </ligand>
</feature>
<feature type="binding site" evidence="6">
    <location>
        <begin position="329"/>
        <end position="333"/>
    </location>
    <ligand>
        <name>ATP</name>
        <dbReference type="ChEBI" id="CHEBI:30616"/>
    </ligand>
</feature>
<protein>
    <recommendedName>
        <fullName evidence="6">Acetate kinase</fullName>
        <ecNumber evidence="6">2.7.2.1</ecNumber>
    </recommendedName>
    <alternativeName>
        <fullName evidence="6">Acetokinase</fullName>
    </alternativeName>
</protein>
<dbReference type="Proteomes" id="UP000248090">
    <property type="component" value="Unassembled WGS sequence"/>
</dbReference>
<dbReference type="NCBIfam" id="TIGR00016">
    <property type="entry name" value="ackA"/>
    <property type="match status" value="1"/>
</dbReference>
<comment type="caution">
    <text evidence="6">Lacks conserved residue(s) required for the propagation of feature annotation.</text>
</comment>
<dbReference type="PROSITE" id="PS01075">
    <property type="entry name" value="ACETATE_KINASE_1"/>
    <property type="match status" value="1"/>
</dbReference>
<evidence type="ECO:0000256" key="2">
    <source>
        <dbReference type="ARBA" id="ARBA00022679"/>
    </source>
</evidence>
<organism evidence="8 9">
    <name type="scientific">Pokkaliibacter plantistimulans</name>
    <dbReference type="NCBI Taxonomy" id="1635171"/>
    <lineage>
        <taxon>Bacteria</taxon>
        <taxon>Pseudomonadati</taxon>
        <taxon>Pseudomonadota</taxon>
        <taxon>Gammaproteobacteria</taxon>
        <taxon>Oceanospirillales</taxon>
        <taxon>Balneatrichaceae</taxon>
        <taxon>Pokkaliibacter</taxon>
    </lineage>
</organism>
<dbReference type="RefSeq" id="WP_110188147.1">
    <property type="nucleotide sequence ID" value="NZ_CP177354.1"/>
</dbReference>
<keyword evidence="6" id="KW-0963">Cytoplasm</keyword>
<evidence type="ECO:0000313" key="8">
    <source>
        <dbReference type="EMBL" id="PXF30350.1"/>
    </source>
</evidence>
<feature type="binding site" evidence="6">
    <location>
        <position position="93"/>
    </location>
    <ligand>
        <name>substrate</name>
    </ligand>
</feature>
<comment type="cofactor">
    <cofactor evidence="6">
        <name>Mg(2+)</name>
        <dbReference type="ChEBI" id="CHEBI:18420"/>
    </cofactor>
    <cofactor evidence="6">
        <name>Mn(2+)</name>
        <dbReference type="ChEBI" id="CHEBI:29035"/>
    </cofactor>
    <text evidence="6">Mg(2+). Can also accept Mn(2+).</text>
</comment>
<dbReference type="Gene3D" id="3.30.420.40">
    <property type="match status" value="2"/>
</dbReference>
<evidence type="ECO:0000256" key="7">
    <source>
        <dbReference type="RuleBase" id="RU003835"/>
    </source>
</evidence>
<dbReference type="PROSITE" id="PS01076">
    <property type="entry name" value="ACETATE_KINASE_2"/>
    <property type="match status" value="1"/>
</dbReference>
<dbReference type="InterPro" id="IPR023865">
    <property type="entry name" value="Aliphatic_acid_kinase_CS"/>
</dbReference>
<dbReference type="InterPro" id="IPR004372">
    <property type="entry name" value="Ac/propionate_kinase"/>
</dbReference>
<feature type="active site" description="Proton donor/acceptor" evidence="6">
    <location>
        <position position="150"/>
    </location>
</feature>
<keyword evidence="5 6" id="KW-0067">ATP-binding</keyword>
<proteinExistence type="inferred from homology"/>
<reference evidence="8 9" key="1">
    <citation type="submission" date="2015-03" db="EMBL/GenBank/DDBJ databases">
        <authorList>
            <person name="Krishnan R."/>
            <person name="Midha S."/>
            <person name="Patil P.B."/>
            <person name="Rameshkumar N."/>
        </authorList>
    </citation>
    <scope>NUCLEOTIDE SEQUENCE [LARGE SCALE GENOMIC DNA]</scope>
    <source>
        <strain evidence="8 9">L1E11</strain>
    </source>
</reference>